<name>A0ABQ7MQT2_BRACM</name>
<proteinExistence type="predicted"/>
<comment type="caution">
    <text evidence="1">The sequence shown here is derived from an EMBL/GenBank/DDBJ whole genome shotgun (WGS) entry which is preliminary data.</text>
</comment>
<organism evidence="1 2">
    <name type="scientific">Brassica rapa subsp. trilocularis</name>
    <dbReference type="NCBI Taxonomy" id="1813537"/>
    <lineage>
        <taxon>Eukaryota</taxon>
        <taxon>Viridiplantae</taxon>
        <taxon>Streptophyta</taxon>
        <taxon>Embryophyta</taxon>
        <taxon>Tracheophyta</taxon>
        <taxon>Spermatophyta</taxon>
        <taxon>Magnoliopsida</taxon>
        <taxon>eudicotyledons</taxon>
        <taxon>Gunneridae</taxon>
        <taxon>Pentapetalae</taxon>
        <taxon>rosids</taxon>
        <taxon>malvids</taxon>
        <taxon>Brassicales</taxon>
        <taxon>Brassicaceae</taxon>
        <taxon>Brassiceae</taxon>
        <taxon>Brassica</taxon>
    </lineage>
</organism>
<evidence type="ECO:0000313" key="1">
    <source>
        <dbReference type="EMBL" id="KAG5400226.1"/>
    </source>
</evidence>
<gene>
    <name evidence="1" type="primary">A04p014590.1_BraROA</name>
    <name evidence="1" type="ORF">IGI04_014833</name>
</gene>
<keyword evidence="2" id="KW-1185">Reference proteome</keyword>
<evidence type="ECO:0000313" key="2">
    <source>
        <dbReference type="Proteomes" id="UP000823674"/>
    </source>
</evidence>
<accession>A0ABQ7MQT2</accession>
<dbReference type="Proteomes" id="UP000823674">
    <property type="component" value="Chromosome A04"/>
</dbReference>
<protein>
    <submittedName>
        <fullName evidence="1">Uncharacterized protein</fullName>
    </submittedName>
</protein>
<dbReference type="EMBL" id="JADBGQ010000004">
    <property type="protein sequence ID" value="KAG5400226.1"/>
    <property type="molecule type" value="Genomic_DNA"/>
</dbReference>
<sequence>MSMMKITERNMLLSTKVLLCKKELSITSPEQRKQNRSTAIAHHRSTLIPHRHPRRPRRAMDGRVLQISREDIADICEMANGPDNLFLQQRRDSEYQHMVIDELFGTACVPPLIDDCLEFGRRAYNQNRQRRFHCKKRDECVVYRDDHGYARVVDGRGIHVSKEDIRAILERATMHERSYICLPEHAEGYTQSMPEPYTYNKEEVDERRLDDVYYPFDNSISWWTTHTDKMKQDIAPIQQQQTTRTRASKLIDGDTQKSIDSRLALFEERLQSFVDSLDKVNFSQDLMKEKINQELKDISE</sequence>
<reference evidence="1 2" key="1">
    <citation type="submission" date="2021-03" db="EMBL/GenBank/DDBJ databases">
        <authorList>
            <person name="King G.J."/>
            <person name="Bancroft I."/>
            <person name="Baten A."/>
            <person name="Bloomfield J."/>
            <person name="Borpatragohain P."/>
            <person name="He Z."/>
            <person name="Irish N."/>
            <person name="Irwin J."/>
            <person name="Liu K."/>
            <person name="Mauleon R.P."/>
            <person name="Moore J."/>
            <person name="Morris R."/>
            <person name="Ostergaard L."/>
            <person name="Wang B."/>
            <person name="Wells R."/>
        </authorList>
    </citation>
    <scope>NUCLEOTIDE SEQUENCE [LARGE SCALE GENOMIC DNA]</scope>
    <source>
        <strain evidence="1">R-o-18</strain>
        <tissue evidence="1">Leaf</tissue>
    </source>
</reference>